<organism evidence="2 3">
    <name type="scientific">Deinococcus oregonensis</name>
    <dbReference type="NCBI Taxonomy" id="1805970"/>
    <lineage>
        <taxon>Bacteria</taxon>
        <taxon>Thermotogati</taxon>
        <taxon>Deinococcota</taxon>
        <taxon>Deinococci</taxon>
        <taxon>Deinococcales</taxon>
        <taxon>Deinococcaceae</taxon>
        <taxon>Deinococcus</taxon>
    </lineage>
</organism>
<protein>
    <submittedName>
        <fullName evidence="2">Uncharacterized protein</fullName>
    </submittedName>
</protein>
<evidence type="ECO:0000313" key="3">
    <source>
        <dbReference type="Proteomes" id="UP001589733"/>
    </source>
</evidence>
<accession>A0ABV6B2E9</accession>
<evidence type="ECO:0000313" key="2">
    <source>
        <dbReference type="EMBL" id="MFB9993934.1"/>
    </source>
</evidence>
<comment type="caution">
    <text evidence="2">The sequence shown here is derived from an EMBL/GenBank/DDBJ whole genome shotgun (WGS) entry which is preliminary data.</text>
</comment>
<feature type="compositionally biased region" description="Basic and acidic residues" evidence="1">
    <location>
        <begin position="1"/>
        <end position="14"/>
    </location>
</feature>
<name>A0ABV6B2E9_9DEIO</name>
<feature type="region of interest" description="Disordered" evidence="1">
    <location>
        <begin position="1"/>
        <end position="53"/>
    </location>
</feature>
<dbReference type="EMBL" id="JBHLYR010000059">
    <property type="protein sequence ID" value="MFB9993934.1"/>
    <property type="molecule type" value="Genomic_DNA"/>
</dbReference>
<dbReference type="Proteomes" id="UP001589733">
    <property type="component" value="Unassembled WGS sequence"/>
</dbReference>
<proteinExistence type="predicted"/>
<gene>
    <name evidence="2" type="ORF">ACFFLM_18425</name>
</gene>
<reference evidence="2 3" key="1">
    <citation type="submission" date="2024-09" db="EMBL/GenBank/DDBJ databases">
        <authorList>
            <person name="Sun Q."/>
            <person name="Mori K."/>
        </authorList>
    </citation>
    <scope>NUCLEOTIDE SEQUENCE [LARGE SCALE GENOMIC DNA]</scope>
    <source>
        <strain evidence="2 3">JCM 13503</strain>
    </source>
</reference>
<keyword evidence="3" id="KW-1185">Reference proteome</keyword>
<feature type="compositionally biased region" description="Low complexity" evidence="1">
    <location>
        <begin position="43"/>
        <end position="53"/>
    </location>
</feature>
<evidence type="ECO:0000256" key="1">
    <source>
        <dbReference type="SAM" id="MobiDB-lite"/>
    </source>
</evidence>
<dbReference type="RefSeq" id="WP_380013744.1">
    <property type="nucleotide sequence ID" value="NZ_JBHLYR010000059.1"/>
</dbReference>
<feature type="compositionally biased region" description="Polar residues" evidence="1">
    <location>
        <begin position="18"/>
        <end position="31"/>
    </location>
</feature>
<sequence>MAHEPTDREHRQDDEQAQQHPEGNVLQSTDLPRQGVVVDDGEPSTQPPETEQE</sequence>